<dbReference type="AlphaFoldDB" id="A0A7X5TQH5"/>
<sequence>MKPIFRLTAHGAAKVLRTPACRLALACAIATGASVTLAASPSSNRASAIAQAGSLDPGFGAGGRVILDVGEEAGLAAPQAALLPDGKILSVGIIGRNTVFLVRKVPAGWPDTTFGEGGSTRTVLGIEGQYVLRDRLVMPDGGLLLAGHAARQDGVSTLLYARFTPEGHLDPAFGTGGLAEIDLPATTFDQAQHMALQPDGKIVAVARSVRDTRDWDSVLLRLTADGRLDPGFGSGGIAAHPIRGSIIKRVSVLPDGKLLLSGSYLEYALLSRHHADGRLDGTFGNDGHFRLLAPGILDYNHFNDVALQDDGRIVVVGSAGAGNRTSVIARVEPDGSGLDPTFNGGVPLLVPSVTGATEEEDVALQADGKIVSLGTVSALPTVSARLLRLRADGSLDIGFGQGGSVVTDPIPGAQHLLKHLQIQPDGKYLASGLVFDAARQSLGVFRFLASAP</sequence>
<comment type="caution">
    <text evidence="2">The sequence shown here is derived from an EMBL/GenBank/DDBJ whole genome shotgun (WGS) entry which is preliminary data.</text>
</comment>
<dbReference type="SUPFAM" id="SSF101898">
    <property type="entry name" value="NHL repeat"/>
    <property type="match status" value="1"/>
</dbReference>
<reference evidence="2 3" key="1">
    <citation type="journal article" date="2006" name="Int. J. Syst. Evol. Microbiol.">
        <title>Dyella yeojuensis sp. nov., isolated from greenhouse soil in Korea.</title>
        <authorList>
            <person name="Kim B.Y."/>
            <person name="Weon H.Y."/>
            <person name="Lee K.H."/>
            <person name="Seok S.J."/>
            <person name="Kwon S.W."/>
            <person name="Go S.J."/>
            <person name="Stackebrandt E."/>
        </authorList>
    </citation>
    <scope>NUCLEOTIDE SEQUENCE [LARGE SCALE GENOMIC DNA]</scope>
    <source>
        <strain evidence="2 3">DSM 17673</strain>
    </source>
</reference>
<protein>
    <recommendedName>
        <fullName evidence="4">Delta-60 repeat protein</fullName>
    </recommendedName>
</protein>
<evidence type="ECO:0008006" key="4">
    <source>
        <dbReference type="Google" id="ProtNLM"/>
    </source>
</evidence>
<dbReference type="Gene3D" id="2.80.10.50">
    <property type="match status" value="3"/>
</dbReference>
<dbReference type="Proteomes" id="UP000518878">
    <property type="component" value="Unassembled WGS sequence"/>
</dbReference>
<accession>A0A7X5TQH5</accession>
<feature type="signal peptide" evidence="1">
    <location>
        <begin position="1"/>
        <end position="38"/>
    </location>
</feature>
<keyword evidence="1" id="KW-0732">Signal</keyword>
<feature type="chain" id="PRO_5031524217" description="Delta-60 repeat protein" evidence="1">
    <location>
        <begin position="39"/>
        <end position="452"/>
    </location>
</feature>
<dbReference type="RefSeq" id="WP_166699509.1">
    <property type="nucleotide sequence ID" value="NZ_JAAQTL010000001.1"/>
</dbReference>
<keyword evidence="3" id="KW-1185">Reference proteome</keyword>
<dbReference type="Pfam" id="PF17164">
    <property type="entry name" value="DUF5122"/>
    <property type="match status" value="4"/>
</dbReference>
<dbReference type="InterPro" id="IPR013431">
    <property type="entry name" value="Delta_60_rpt"/>
</dbReference>
<organism evidence="2 3">
    <name type="scientific">Luteibacter yeojuensis</name>
    <dbReference type="NCBI Taxonomy" id="345309"/>
    <lineage>
        <taxon>Bacteria</taxon>
        <taxon>Pseudomonadati</taxon>
        <taxon>Pseudomonadota</taxon>
        <taxon>Gammaproteobacteria</taxon>
        <taxon>Lysobacterales</taxon>
        <taxon>Rhodanobacteraceae</taxon>
        <taxon>Luteibacter</taxon>
    </lineage>
</organism>
<evidence type="ECO:0000256" key="1">
    <source>
        <dbReference type="SAM" id="SignalP"/>
    </source>
</evidence>
<evidence type="ECO:0000313" key="3">
    <source>
        <dbReference type="Proteomes" id="UP000518878"/>
    </source>
</evidence>
<evidence type="ECO:0000313" key="2">
    <source>
        <dbReference type="EMBL" id="NID15813.1"/>
    </source>
</evidence>
<dbReference type="NCBIfam" id="TIGR02608">
    <property type="entry name" value="delta_60_rpt"/>
    <property type="match status" value="7"/>
</dbReference>
<name>A0A7X5TQH5_9GAMM</name>
<dbReference type="EMBL" id="JAAQTL010000001">
    <property type="protein sequence ID" value="NID15813.1"/>
    <property type="molecule type" value="Genomic_DNA"/>
</dbReference>
<gene>
    <name evidence="2" type="ORF">HBF32_10125</name>
</gene>
<proteinExistence type="predicted"/>